<dbReference type="OrthoDB" id="876729at2"/>
<name>A0A5B8A298_9BACT</name>
<feature type="compositionally biased region" description="Low complexity" evidence="1">
    <location>
        <begin position="289"/>
        <end position="307"/>
    </location>
</feature>
<feature type="compositionally biased region" description="Pro residues" evidence="1">
    <location>
        <begin position="45"/>
        <end position="66"/>
    </location>
</feature>
<dbReference type="Proteomes" id="UP000305398">
    <property type="component" value="Chromosome"/>
</dbReference>
<keyword evidence="4" id="KW-1185">Reference proteome</keyword>
<organism evidence="3 4">
    <name type="scientific">Hymenobacter jejuensis</name>
    <dbReference type="NCBI Taxonomy" id="2502781"/>
    <lineage>
        <taxon>Bacteria</taxon>
        <taxon>Pseudomonadati</taxon>
        <taxon>Bacteroidota</taxon>
        <taxon>Cytophagia</taxon>
        <taxon>Cytophagales</taxon>
        <taxon>Hymenobacteraceae</taxon>
        <taxon>Hymenobacter</taxon>
    </lineage>
</organism>
<dbReference type="AlphaFoldDB" id="A0A5B8A298"/>
<evidence type="ECO:0000256" key="1">
    <source>
        <dbReference type="SAM" id="MobiDB-lite"/>
    </source>
</evidence>
<dbReference type="RefSeq" id="WP_139515977.1">
    <property type="nucleotide sequence ID" value="NZ_CP040896.1"/>
</dbReference>
<protein>
    <recommendedName>
        <fullName evidence="5">SHOCT domain-containing protein</fullName>
    </recommendedName>
</protein>
<evidence type="ECO:0000313" key="3">
    <source>
        <dbReference type="EMBL" id="QDA60803.1"/>
    </source>
</evidence>
<feature type="transmembrane region" description="Helical" evidence="2">
    <location>
        <begin position="204"/>
        <end position="225"/>
    </location>
</feature>
<reference evidence="3 4" key="1">
    <citation type="submission" date="2019-06" db="EMBL/GenBank/DDBJ databases">
        <authorList>
            <person name="Srinivasan S."/>
        </authorList>
    </citation>
    <scope>NUCLEOTIDE SEQUENCE [LARGE SCALE GENOMIC DNA]</scope>
    <source>
        <strain evidence="3 4">17J68-5</strain>
    </source>
</reference>
<keyword evidence="2" id="KW-1133">Transmembrane helix</keyword>
<feature type="compositionally biased region" description="Pro residues" evidence="1">
    <location>
        <begin position="92"/>
        <end position="105"/>
    </location>
</feature>
<evidence type="ECO:0008006" key="5">
    <source>
        <dbReference type="Google" id="ProtNLM"/>
    </source>
</evidence>
<gene>
    <name evidence="3" type="ORF">FHG12_12125</name>
</gene>
<feature type="compositionally biased region" description="Pro residues" evidence="1">
    <location>
        <begin position="163"/>
        <end position="176"/>
    </location>
</feature>
<dbReference type="EMBL" id="CP040896">
    <property type="protein sequence ID" value="QDA60803.1"/>
    <property type="molecule type" value="Genomic_DNA"/>
</dbReference>
<keyword evidence="2" id="KW-0472">Membrane</keyword>
<feature type="region of interest" description="Disordered" evidence="1">
    <location>
        <begin position="34"/>
        <end position="199"/>
    </location>
</feature>
<sequence>MEKDPSPLDTLRQLKEWLDAGAITQQEFDTLKRKLVFSDTEPTSPASPPAPPIASTPASTPPPAPEYPTLIPPVEESFLPPSATPKAEEPTFLPPKPLTPPPSATVPPWESTAPLRTPSTFTPPSPEVPKDEPLTPRASSPGTPVSPIDSFIREQQEAKAPRPTEPVRPIVPPPAPETTFRRAPQPIVEEEEPYVAPPSGRSPLSTILIVGGIVALLALVAYLVLGNRQSERLTSTSKTEADSVVVQPEVGPQDAQIDLPAATGPETVRVRPAIPPAVSTPATRDSVKAPATAPAPATTPAPVQTPANEPDTPAAEDSATKSDASVTSRVQSLLAAYYEDLKAPPFAAAQYLAPNVERFYTLQNVTPTAINEELTRSHFPEFQEAQTQIEPGSLKVGPVANDGSRVITFLEKSSAFRTSLNKHQQTRAQVRMRLDRNMKISYLRQERLLENTFTD</sequence>
<evidence type="ECO:0000313" key="4">
    <source>
        <dbReference type="Proteomes" id="UP000305398"/>
    </source>
</evidence>
<keyword evidence="2" id="KW-0812">Transmembrane</keyword>
<feature type="compositionally biased region" description="Basic and acidic residues" evidence="1">
    <location>
        <begin position="151"/>
        <end position="162"/>
    </location>
</feature>
<proteinExistence type="predicted"/>
<dbReference type="KEGG" id="hyj:FHG12_12125"/>
<evidence type="ECO:0000256" key="2">
    <source>
        <dbReference type="SAM" id="Phobius"/>
    </source>
</evidence>
<feature type="region of interest" description="Disordered" evidence="1">
    <location>
        <begin position="232"/>
        <end position="326"/>
    </location>
</feature>
<accession>A0A5B8A298</accession>